<dbReference type="Proteomes" id="UP001359308">
    <property type="component" value="Chromosome"/>
</dbReference>
<feature type="region of interest" description="Disordered" evidence="2">
    <location>
        <begin position="469"/>
        <end position="489"/>
    </location>
</feature>
<keyword evidence="6" id="KW-1185">Reference proteome</keyword>
<feature type="domain" description="HAMP" evidence="4">
    <location>
        <begin position="368"/>
        <end position="428"/>
    </location>
</feature>
<accession>A0ABZ2F5I2</accession>
<name>A0ABZ2F5I2_METCP</name>
<evidence type="ECO:0000259" key="4">
    <source>
        <dbReference type="PROSITE" id="PS50885"/>
    </source>
</evidence>
<feature type="transmembrane region" description="Helical" evidence="3">
    <location>
        <begin position="7"/>
        <end position="29"/>
    </location>
</feature>
<dbReference type="CDD" id="cd06225">
    <property type="entry name" value="HAMP"/>
    <property type="match status" value="1"/>
</dbReference>
<keyword evidence="3" id="KW-0472">Membrane</keyword>
<evidence type="ECO:0000256" key="3">
    <source>
        <dbReference type="SAM" id="Phobius"/>
    </source>
</evidence>
<evidence type="ECO:0000256" key="2">
    <source>
        <dbReference type="SAM" id="MobiDB-lite"/>
    </source>
</evidence>
<evidence type="ECO:0000313" key="6">
    <source>
        <dbReference type="Proteomes" id="UP001359308"/>
    </source>
</evidence>
<dbReference type="InterPro" id="IPR003660">
    <property type="entry name" value="HAMP_dom"/>
</dbReference>
<dbReference type="RefSeq" id="WP_198324014.1">
    <property type="nucleotide sequence ID" value="NZ_CP104311.1"/>
</dbReference>
<sequence length="489" mass="54678">MISIRVVFPFIFALQIFVAVGLTGAIAYVSHMREAQDTAKEILELIGNTIDDQLYRFLSLPIDLTQVYADGLRSQPDLSLDDLLEPRLVKKLSNGVWTQAQMTRWANLSIANPAGQNLRFDRREYGKKVVKVSDIRRGGAVEWRLLENYGKGGAPLEVQEVVYDPRTEAYYQDALAKGGLVISPIHFSPLLQGSAPVVTVAEPVYGVDGRPRAVVSSDIYLAGISRYLQNLHLPNSSIAFLFDAEGRLLAGSRGPFPGSTPGRLPLATESTDPVIHATASYIGERYGFLEVPDAESFKYVRGDQHNYVYTDHLLTDRQFAGLGLDWRLAVVIEESDLIENLITGIHSAAWLSLGLLVLAVGVGLWTATGMIRPILTLGKVAAALEKDELDARHLDIRQLERDARRRNEFGELARIFLRMVQEVRARHELLEAQLEQLRVNIDETGTQAKIRQITDSEFFTKLKSKARRIRETRKRAVEPPARTFAEHEP</sequence>
<evidence type="ECO:0000313" key="5">
    <source>
        <dbReference type="EMBL" id="WWF02376.1"/>
    </source>
</evidence>
<keyword evidence="1" id="KW-0175">Coiled coil</keyword>
<dbReference type="EMBL" id="CP104311">
    <property type="protein sequence ID" value="WWF02376.1"/>
    <property type="molecule type" value="Genomic_DNA"/>
</dbReference>
<keyword evidence="3" id="KW-0812">Transmembrane</keyword>
<evidence type="ECO:0000256" key="1">
    <source>
        <dbReference type="SAM" id="Coils"/>
    </source>
</evidence>
<organism evidence="5 6">
    <name type="scientific">Methylococcus capsulatus</name>
    <dbReference type="NCBI Taxonomy" id="414"/>
    <lineage>
        <taxon>Bacteria</taxon>
        <taxon>Pseudomonadati</taxon>
        <taxon>Pseudomonadota</taxon>
        <taxon>Gammaproteobacteria</taxon>
        <taxon>Methylococcales</taxon>
        <taxon>Methylococcaceae</taxon>
        <taxon>Methylococcus</taxon>
    </lineage>
</organism>
<reference evidence="5 6" key="1">
    <citation type="submission" date="2022-09" db="EMBL/GenBank/DDBJ databases">
        <authorList>
            <person name="Giprobiosintez L."/>
        </authorList>
    </citation>
    <scope>NUCLEOTIDE SEQUENCE [LARGE SCALE GENOMIC DNA]</scope>
    <source>
        <strain evidence="6">VKPM-B-12549 (GBS-15)</strain>
    </source>
</reference>
<dbReference type="Gene3D" id="6.10.340.10">
    <property type="match status" value="1"/>
</dbReference>
<proteinExistence type="predicted"/>
<dbReference type="Gene3D" id="3.30.450.20">
    <property type="entry name" value="PAS domain"/>
    <property type="match status" value="2"/>
</dbReference>
<gene>
    <name evidence="5" type="ORF">N4J17_01810</name>
</gene>
<dbReference type="PROSITE" id="PS50885">
    <property type="entry name" value="HAMP"/>
    <property type="match status" value="1"/>
</dbReference>
<protein>
    <submittedName>
        <fullName evidence="5">Cache domain-containing protein</fullName>
    </submittedName>
</protein>
<feature type="coiled-coil region" evidence="1">
    <location>
        <begin position="420"/>
        <end position="447"/>
    </location>
</feature>
<keyword evidence="3" id="KW-1133">Transmembrane helix</keyword>